<evidence type="ECO:0000313" key="7">
    <source>
        <dbReference type="EMBL" id="GAT94291.1"/>
    </source>
</evidence>
<dbReference type="VEuPathDB" id="AmoebaDB:KM1_075880"/>
<dbReference type="SMART" id="SM00119">
    <property type="entry name" value="HECTc"/>
    <property type="match status" value="1"/>
</dbReference>
<dbReference type="Gene3D" id="3.30.2160.10">
    <property type="entry name" value="Hect, E3 ligase catalytic domain"/>
    <property type="match status" value="1"/>
</dbReference>
<protein>
    <recommendedName>
        <fullName evidence="2">HECT-type E3 ubiquitin transferase</fullName>
        <ecNumber evidence="2">2.3.2.26</ecNumber>
    </recommendedName>
</protein>
<dbReference type="VEuPathDB" id="AmoebaDB:EHI7A_037090"/>
<evidence type="ECO:0000256" key="1">
    <source>
        <dbReference type="ARBA" id="ARBA00000885"/>
    </source>
</evidence>
<dbReference type="PANTHER" id="PTHR45700:SF2">
    <property type="entry name" value="UBIQUITIN-PROTEIN LIGASE E3C"/>
    <property type="match status" value="1"/>
</dbReference>
<proteinExistence type="predicted"/>
<dbReference type="Pfam" id="PF00632">
    <property type="entry name" value="HECT"/>
    <property type="match status" value="1"/>
</dbReference>
<dbReference type="Proteomes" id="UP000078387">
    <property type="component" value="Unassembled WGS sequence"/>
</dbReference>
<dbReference type="GO" id="GO:0061630">
    <property type="term" value="F:ubiquitin protein ligase activity"/>
    <property type="evidence" value="ECO:0007669"/>
    <property type="project" value="UniProtKB-EC"/>
</dbReference>
<comment type="catalytic activity">
    <reaction evidence="1">
        <text>S-ubiquitinyl-[E2 ubiquitin-conjugating enzyme]-L-cysteine + [acceptor protein]-L-lysine = [E2 ubiquitin-conjugating enzyme]-L-cysteine + N(6)-ubiquitinyl-[acceptor protein]-L-lysine.</text>
        <dbReference type="EC" id="2.3.2.26"/>
    </reaction>
</comment>
<dbReference type="VEuPathDB" id="AmoebaDB:EHI5A_065700"/>
<dbReference type="PROSITE" id="PS50237">
    <property type="entry name" value="HECT"/>
    <property type="match status" value="1"/>
</dbReference>
<feature type="active site" description="Glycyl thioester intermediate" evidence="5">
    <location>
        <position position="718"/>
    </location>
</feature>
<dbReference type="VEuPathDB" id="AmoebaDB:EHI8A_075600"/>
<evidence type="ECO:0000256" key="3">
    <source>
        <dbReference type="ARBA" id="ARBA00022679"/>
    </source>
</evidence>
<dbReference type="EC" id="2.3.2.26" evidence="2"/>
<organism evidence="7 8">
    <name type="scientific">Entamoeba histolytica</name>
    <dbReference type="NCBI Taxonomy" id="5759"/>
    <lineage>
        <taxon>Eukaryota</taxon>
        <taxon>Amoebozoa</taxon>
        <taxon>Evosea</taxon>
        <taxon>Archamoebae</taxon>
        <taxon>Mastigamoebida</taxon>
        <taxon>Entamoebidae</taxon>
        <taxon>Entamoeba</taxon>
    </lineage>
</organism>
<name>A0A5K1UQ27_ENTHI</name>
<reference evidence="7 8" key="1">
    <citation type="submission" date="2016-05" db="EMBL/GenBank/DDBJ databases">
        <title>First whole genome sequencing of Entamoeba histolytica HM1:IMSS-clone-6.</title>
        <authorList>
            <person name="Mukherjee Avik.K."/>
            <person name="Izumyama S."/>
            <person name="Nakada-Tsukui K."/>
            <person name="Nozaki T."/>
        </authorList>
    </citation>
    <scope>NUCLEOTIDE SEQUENCE [LARGE SCALE GENOMIC DNA]</scope>
    <source>
        <strain evidence="7 8">HM1:IMSS clone 6</strain>
    </source>
</reference>
<dbReference type="Gene3D" id="3.90.1750.10">
    <property type="entry name" value="Hect, E3 ligase catalytic domains"/>
    <property type="match status" value="1"/>
</dbReference>
<dbReference type="InterPro" id="IPR035983">
    <property type="entry name" value="Hect_E3_ubiquitin_ligase"/>
</dbReference>
<dbReference type="GO" id="GO:0016874">
    <property type="term" value="F:ligase activity"/>
    <property type="evidence" value="ECO:0007669"/>
    <property type="project" value="UniProtKB-KW"/>
</dbReference>
<dbReference type="GO" id="GO:0000209">
    <property type="term" value="P:protein polyubiquitination"/>
    <property type="evidence" value="ECO:0007669"/>
    <property type="project" value="InterPro"/>
</dbReference>
<dbReference type="FunFam" id="3.30.2410.10:FF:000009">
    <property type="entry name" value="Probable E3 ubiquitin-protein ligase HECTD2"/>
    <property type="match status" value="1"/>
</dbReference>
<keyword evidence="3" id="KW-0808">Transferase</keyword>
<dbReference type="VEuPathDB" id="AmoebaDB:EHI_124600"/>
<dbReference type="InterPro" id="IPR000569">
    <property type="entry name" value="HECT_dom"/>
</dbReference>
<feature type="domain" description="HECT" evidence="6">
    <location>
        <begin position="427"/>
        <end position="750"/>
    </location>
</feature>
<dbReference type="PANTHER" id="PTHR45700">
    <property type="entry name" value="UBIQUITIN-PROTEIN LIGASE E3C"/>
    <property type="match status" value="1"/>
</dbReference>
<evidence type="ECO:0000256" key="5">
    <source>
        <dbReference type="PROSITE-ProRule" id="PRU00104"/>
    </source>
</evidence>
<dbReference type="AlphaFoldDB" id="A0A5K1UQ27"/>
<dbReference type="InterPro" id="IPR044611">
    <property type="entry name" value="E3A/B/C-like"/>
</dbReference>
<evidence type="ECO:0000259" key="6">
    <source>
        <dbReference type="PROSITE" id="PS50237"/>
    </source>
</evidence>
<accession>A0A5K1UQ27</accession>
<evidence type="ECO:0000256" key="2">
    <source>
        <dbReference type="ARBA" id="ARBA00012485"/>
    </source>
</evidence>
<dbReference type="GO" id="GO:0006511">
    <property type="term" value="P:ubiquitin-dependent protein catabolic process"/>
    <property type="evidence" value="ECO:0007669"/>
    <property type="project" value="TreeGrafter"/>
</dbReference>
<keyword evidence="7" id="KW-0436">Ligase</keyword>
<gene>
    <name evidence="7" type="ORF">CL6EHI_124600</name>
</gene>
<keyword evidence="4 5" id="KW-0833">Ubl conjugation pathway</keyword>
<evidence type="ECO:0000256" key="4">
    <source>
        <dbReference type="ARBA" id="ARBA00022786"/>
    </source>
</evidence>
<dbReference type="Gene3D" id="3.30.2410.10">
    <property type="entry name" value="Hect, E3 ligase catalytic domain"/>
    <property type="match status" value="1"/>
</dbReference>
<dbReference type="EMBL" id="BDEQ01000001">
    <property type="protein sequence ID" value="GAT94291.1"/>
    <property type="molecule type" value="Genomic_DNA"/>
</dbReference>
<comment type="caution">
    <text evidence="7">The sequence shown here is derived from an EMBL/GenBank/DDBJ whole genome shotgun (WGS) entry which is preliminary data.</text>
</comment>
<sequence length="750" mass="86466">MRPAWRLNKKINLSGTSPKPKSSREILFQIQIQKKEREINHQRENAAILIQSVIRRYQVKKIIPSLFTENFRLFKESKGNKEYSSCITAATLAPCVKNNTFALTLLNYQRNHPLIGKLAWNLLISETQLNPRAILMLVNTFINKPIVPKDYPNKKILPILPFQLRQQLITTLCLYPNQGLLNYLTLEGESIIPLSKQSLDYLFTVDLTNYQSLITYLLQSSELPPIYEVKFISELSSIETVNTRILKLLHNKKVPIPTKTTFFIHLNLYKLIKQSQTLLHLFLQNFPFPFLELMQPFIETDAPYHDDAVNLYISLCHDVLSSRLYSNLYEDMLPSLKYLLPLLKINENQQIMQDLHLLIRHSPFPPSLLPFTKSVNPTLFSPLPQKLIGIFSKLNNDIIFKSTIKIRRDYLIEDSLAQINHCDMHAIQIKFVDQFGIEENGVDGGGLLRDYLISTLNSCVEILHVFERNSDGLLTFGQIQKNLIEINEDELYQMVGRLIGKCLSEKISTDLVFSDDILIGLTNPEDDSININTLASIDYMLAKNLNELSDMSEEELKSLELTFTYDNVSLITGGDKIFVNKNNVNYYISCVIFYITHIRNSKRVRSLRNGLLNVIKEEDIRLLFPDELQHWISGKSSVIDVNDWQQNTVYHNIKPDDQLIQWFWSIVESFSEEEKSLLLQFSTSLIKPPFFGFGSLEPKFAISFTNQSSEFLPTSSTCAYMLRIPNYNSKEEMKQQLIKAITSKSGFAFS</sequence>
<dbReference type="SUPFAM" id="SSF56204">
    <property type="entry name" value="Hect, E3 ligase catalytic domain"/>
    <property type="match status" value="1"/>
</dbReference>
<dbReference type="OMA" id="NAIQIKF"/>
<evidence type="ECO:0000313" key="8">
    <source>
        <dbReference type="Proteomes" id="UP000078387"/>
    </source>
</evidence>